<sequence>MSAHAAQRQQRLVSRPPHNVKMEWVYSPGSVGACRAGDHNPMALGNQVA</sequence>
<evidence type="ECO:0000313" key="1">
    <source>
        <dbReference type="EMBL" id="GAA3726133.1"/>
    </source>
</evidence>
<dbReference type="EMBL" id="BAABDD010000001">
    <property type="protein sequence ID" value="GAA3726133.1"/>
    <property type="molecule type" value="Genomic_DNA"/>
</dbReference>
<gene>
    <name evidence="1" type="ORF">GCM10022402_03580</name>
</gene>
<proteinExistence type="predicted"/>
<evidence type="ECO:0000313" key="2">
    <source>
        <dbReference type="Proteomes" id="UP001500908"/>
    </source>
</evidence>
<accession>A0ABP7F1H2</accession>
<reference evidence="2" key="1">
    <citation type="journal article" date="2019" name="Int. J. Syst. Evol. Microbiol.">
        <title>The Global Catalogue of Microorganisms (GCM) 10K type strain sequencing project: providing services to taxonomists for standard genome sequencing and annotation.</title>
        <authorList>
            <consortium name="The Broad Institute Genomics Platform"/>
            <consortium name="The Broad Institute Genome Sequencing Center for Infectious Disease"/>
            <person name="Wu L."/>
            <person name="Ma J."/>
        </authorList>
    </citation>
    <scope>NUCLEOTIDE SEQUENCE [LARGE SCALE GENOMIC DNA]</scope>
    <source>
        <strain evidence="2">JCM 17137</strain>
    </source>
</reference>
<comment type="caution">
    <text evidence="1">The sequence shown here is derived from an EMBL/GenBank/DDBJ whole genome shotgun (WGS) entry which is preliminary data.</text>
</comment>
<dbReference type="Proteomes" id="UP001500908">
    <property type="component" value="Unassembled WGS sequence"/>
</dbReference>
<protein>
    <submittedName>
        <fullName evidence="1">Uncharacterized protein</fullName>
    </submittedName>
</protein>
<name>A0ABP7F1H2_9ACTN</name>
<keyword evidence="2" id="KW-1185">Reference proteome</keyword>
<organism evidence="1 2">
    <name type="scientific">Salinactinospora qingdaonensis</name>
    <dbReference type="NCBI Taxonomy" id="702744"/>
    <lineage>
        <taxon>Bacteria</taxon>
        <taxon>Bacillati</taxon>
        <taxon>Actinomycetota</taxon>
        <taxon>Actinomycetes</taxon>
        <taxon>Streptosporangiales</taxon>
        <taxon>Nocardiopsidaceae</taxon>
        <taxon>Salinactinospora</taxon>
    </lineage>
</organism>